<organism evidence="1 2">
    <name type="scientific">Globisporangium ultimum (strain ATCC 200006 / CBS 805.95 / DAOM BR144)</name>
    <name type="common">Pythium ultimum</name>
    <dbReference type="NCBI Taxonomy" id="431595"/>
    <lineage>
        <taxon>Eukaryota</taxon>
        <taxon>Sar</taxon>
        <taxon>Stramenopiles</taxon>
        <taxon>Oomycota</taxon>
        <taxon>Peronosporomycetes</taxon>
        <taxon>Pythiales</taxon>
        <taxon>Pythiaceae</taxon>
        <taxon>Globisporangium</taxon>
    </lineage>
</organism>
<dbReference type="EnsemblProtists" id="PYU1_T005825">
    <property type="protein sequence ID" value="PYU1_T005825"/>
    <property type="gene ID" value="PYU1_G005813"/>
</dbReference>
<reference evidence="1" key="3">
    <citation type="submission" date="2015-02" db="UniProtKB">
        <authorList>
            <consortium name="EnsemblProtists"/>
        </authorList>
    </citation>
    <scope>IDENTIFICATION</scope>
    <source>
        <strain evidence="1">DAOM BR144</strain>
    </source>
</reference>
<evidence type="ECO:0000313" key="1">
    <source>
        <dbReference type="EnsemblProtists" id="PYU1_T005825"/>
    </source>
</evidence>
<dbReference type="VEuPathDB" id="FungiDB:PYU1_G005813"/>
<dbReference type="InParanoid" id="K3WLI3"/>
<reference evidence="2" key="1">
    <citation type="journal article" date="2010" name="Genome Biol.">
        <title>Genome sequence of the necrotrophic plant pathogen Pythium ultimum reveals original pathogenicity mechanisms and effector repertoire.</title>
        <authorList>
            <person name="Levesque C.A."/>
            <person name="Brouwer H."/>
            <person name="Cano L."/>
            <person name="Hamilton J.P."/>
            <person name="Holt C."/>
            <person name="Huitema E."/>
            <person name="Raffaele S."/>
            <person name="Robideau G.P."/>
            <person name="Thines M."/>
            <person name="Win J."/>
            <person name="Zerillo M.M."/>
            <person name="Beakes G.W."/>
            <person name="Boore J.L."/>
            <person name="Busam D."/>
            <person name="Dumas B."/>
            <person name="Ferriera S."/>
            <person name="Fuerstenberg S.I."/>
            <person name="Gachon C.M."/>
            <person name="Gaulin E."/>
            <person name="Govers F."/>
            <person name="Grenville-Briggs L."/>
            <person name="Horner N."/>
            <person name="Hostetler J."/>
            <person name="Jiang R.H."/>
            <person name="Johnson J."/>
            <person name="Krajaejun T."/>
            <person name="Lin H."/>
            <person name="Meijer H.J."/>
            <person name="Moore B."/>
            <person name="Morris P."/>
            <person name="Phuntmart V."/>
            <person name="Puiu D."/>
            <person name="Shetty J."/>
            <person name="Stajich J.E."/>
            <person name="Tripathy S."/>
            <person name="Wawra S."/>
            <person name="van West P."/>
            <person name="Whitty B.R."/>
            <person name="Coutinho P.M."/>
            <person name="Henrissat B."/>
            <person name="Martin F."/>
            <person name="Thomas P.D."/>
            <person name="Tyler B.M."/>
            <person name="De Vries R.P."/>
            <person name="Kamoun S."/>
            <person name="Yandell M."/>
            <person name="Tisserat N."/>
            <person name="Buell C.R."/>
        </authorList>
    </citation>
    <scope>NUCLEOTIDE SEQUENCE</scope>
    <source>
        <strain evidence="2">DAOM:BR144</strain>
    </source>
</reference>
<reference evidence="2" key="2">
    <citation type="submission" date="2010-04" db="EMBL/GenBank/DDBJ databases">
        <authorList>
            <person name="Buell R."/>
            <person name="Hamilton J."/>
            <person name="Hostetler J."/>
        </authorList>
    </citation>
    <scope>NUCLEOTIDE SEQUENCE [LARGE SCALE GENOMIC DNA]</scope>
    <source>
        <strain evidence="2">DAOM:BR144</strain>
    </source>
</reference>
<accession>K3WLI3</accession>
<protein>
    <submittedName>
        <fullName evidence="1">Uncharacterized protein</fullName>
    </submittedName>
</protein>
<evidence type="ECO:0000313" key="2">
    <source>
        <dbReference type="Proteomes" id="UP000019132"/>
    </source>
</evidence>
<dbReference type="EMBL" id="GL376573">
    <property type="status" value="NOT_ANNOTATED_CDS"/>
    <property type="molecule type" value="Genomic_DNA"/>
</dbReference>
<proteinExistence type="predicted"/>
<sequence>MSVISSPKLSLYVAAFPTSAAVFASSSTLDYQLALSEVVSHLPDVCQCALPCRANCFLAAHRSFLDRLRKSEKLATTFDRWKHDVIADSNERFQVISSSKPVVEYIYLRCRHRDTISCKLLQRSDETIGVDDTNRELLSADKKYVTSDISVIRWQFNCSSTFCGCDNSH</sequence>
<keyword evidence="2" id="KW-1185">Reference proteome</keyword>
<dbReference type="AlphaFoldDB" id="K3WLI3"/>
<dbReference type="Proteomes" id="UP000019132">
    <property type="component" value="Unassembled WGS sequence"/>
</dbReference>
<name>K3WLI3_GLOUD</name>
<dbReference type="HOGENOM" id="CLU_1581698_0_0_1"/>